<keyword evidence="2" id="KW-1185">Reference proteome</keyword>
<name>A0A841J481_9SPHN</name>
<dbReference type="AlphaFoldDB" id="A0A841J481"/>
<gene>
    <name evidence="1" type="ORF">FHS92_003547</name>
</gene>
<reference evidence="1 2" key="1">
    <citation type="submission" date="2020-08" db="EMBL/GenBank/DDBJ databases">
        <title>Genomic Encyclopedia of Type Strains, Phase IV (KMG-IV): sequencing the most valuable type-strain genomes for metagenomic binning, comparative biology and taxonomic classification.</title>
        <authorList>
            <person name="Goeker M."/>
        </authorList>
    </citation>
    <scope>NUCLEOTIDE SEQUENCE [LARGE SCALE GENOMIC DNA]</scope>
    <source>
        <strain evidence="1 2">DSM 102255</strain>
    </source>
</reference>
<dbReference type="EMBL" id="JACIJP010000015">
    <property type="protein sequence ID" value="MBB6125783.1"/>
    <property type="molecule type" value="Genomic_DNA"/>
</dbReference>
<organism evidence="1 2">
    <name type="scientific">Sphingobium subterraneum</name>
    <dbReference type="NCBI Taxonomy" id="627688"/>
    <lineage>
        <taxon>Bacteria</taxon>
        <taxon>Pseudomonadati</taxon>
        <taxon>Pseudomonadota</taxon>
        <taxon>Alphaproteobacteria</taxon>
        <taxon>Sphingomonadales</taxon>
        <taxon>Sphingomonadaceae</taxon>
        <taxon>Sphingobium</taxon>
    </lineage>
</organism>
<accession>A0A841J481</accession>
<dbReference type="Proteomes" id="UP000552700">
    <property type="component" value="Unassembled WGS sequence"/>
</dbReference>
<proteinExistence type="predicted"/>
<evidence type="ECO:0000313" key="1">
    <source>
        <dbReference type="EMBL" id="MBB6125783.1"/>
    </source>
</evidence>
<comment type="caution">
    <text evidence="1">The sequence shown here is derived from an EMBL/GenBank/DDBJ whole genome shotgun (WGS) entry which is preliminary data.</text>
</comment>
<sequence>MLVCSVIPPKGTQEKLWCEVKSFASNQKPRFSVPFPDAKI</sequence>
<evidence type="ECO:0000313" key="2">
    <source>
        <dbReference type="Proteomes" id="UP000552700"/>
    </source>
</evidence>
<protein>
    <submittedName>
        <fullName evidence="1">Uncharacterized protein</fullName>
    </submittedName>
</protein>